<protein>
    <submittedName>
        <fullName evidence="2">Uncharacterized protein</fullName>
    </submittedName>
</protein>
<keyword evidence="3" id="KW-1185">Reference proteome</keyword>
<accession>A0ABN2P6D9</accession>
<dbReference type="Proteomes" id="UP001501343">
    <property type="component" value="Unassembled WGS sequence"/>
</dbReference>
<evidence type="ECO:0000256" key="1">
    <source>
        <dbReference type="SAM" id="MobiDB-lite"/>
    </source>
</evidence>
<proteinExistence type="predicted"/>
<sequence>MSKLLLDLRTPDLHPAPQLPDPRSPLSLVDRASLHLGLWLLLRSARSASRRADHHNHARLLANEQARLAREAAALRLQHLRPHL</sequence>
<evidence type="ECO:0000313" key="2">
    <source>
        <dbReference type="EMBL" id="GAA1913842.1"/>
    </source>
</evidence>
<feature type="region of interest" description="Disordered" evidence="1">
    <location>
        <begin position="1"/>
        <end position="24"/>
    </location>
</feature>
<comment type="caution">
    <text evidence="2">The sequence shown here is derived from an EMBL/GenBank/DDBJ whole genome shotgun (WGS) entry which is preliminary data.</text>
</comment>
<reference evidence="2 3" key="1">
    <citation type="journal article" date="2019" name="Int. J. Syst. Evol. Microbiol.">
        <title>The Global Catalogue of Microorganisms (GCM) 10K type strain sequencing project: providing services to taxonomists for standard genome sequencing and annotation.</title>
        <authorList>
            <consortium name="The Broad Institute Genomics Platform"/>
            <consortium name="The Broad Institute Genome Sequencing Center for Infectious Disease"/>
            <person name="Wu L."/>
            <person name="Ma J."/>
        </authorList>
    </citation>
    <scope>NUCLEOTIDE SEQUENCE [LARGE SCALE GENOMIC DNA]</scope>
    <source>
        <strain evidence="2 3">JCM 14900</strain>
    </source>
</reference>
<evidence type="ECO:0000313" key="3">
    <source>
        <dbReference type="Proteomes" id="UP001501343"/>
    </source>
</evidence>
<gene>
    <name evidence="2" type="ORF">GCM10009775_03150</name>
</gene>
<name>A0ABN2P6D9_9MICO</name>
<organism evidence="2 3">
    <name type="scientific">Microbacterium aoyamense</name>
    <dbReference type="NCBI Taxonomy" id="344166"/>
    <lineage>
        <taxon>Bacteria</taxon>
        <taxon>Bacillati</taxon>
        <taxon>Actinomycetota</taxon>
        <taxon>Actinomycetes</taxon>
        <taxon>Micrococcales</taxon>
        <taxon>Microbacteriaceae</taxon>
        <taxon>Microbacterium</taxon>
    </lineage>
</organism>
<dbReference type="RefSeq" id="WP_248149100.1">
    <property type="nucleotide sequence ID" value="NZ_BAAAOF010000001.1"/>
</dbReference>
<dbReference type="EMBL" id="BAAAOF010000001">
    <property type="protein sequence ID" value="GAA1913842.1"/>
    <property type="molecule type" value="Genomic_DNA"/>
</dbReference>